<dbReference type="PROSITE" id="PS51257">
    <property type="entry name" value="PROKAR_LIPOPROTEIN"/>
    <property type="match status" value="1"/>
</dbReference>
<dbReference type="RefSeq" id="WP_150904469.1">
    <property type="nucleotide sequence ID" value="NZ_VTWT01000007.1"/>
</dbReference>
<organism evidence="1 2">
    <name type="scientific">Adhaeribacter soli</name>
    <dbReference type="NCBI Taxonomy" id="2607655"/>
    <lineage>
        <taxon>Bacteria</taxon>
        <taxon>Pseudomonadati</taxon>
        <taxon>Bacteroidota</taxon>
        <taxon>Cytophagia</taxon>
        <taxon>Cytophagales</taxon>
        <taxon>Hymenobacteraceae</taxon>
        <taxon>Adhaeribacter</taxon>
    </lineage>
</organism>
<evidence type="ECO:0000313" key="2">
    <source>
        <dbReference type="Proteomes" id="UP000326570"/>
    </source>
</evidence>
<protein>
    <submittedName>
        <fullName evidence="1">Uncharacterized protein</fullName>
    </submittedName>
</protein>
<gene>
    <name evidence="1" type="ORF">F0P94_13765</name>
</gene>
<sequence>MKNALSFLLPGLVAATGFISSCVNDSTPNPRAIIDFNPKENTIALAPGDSVNKLAITVSSMDRLQSFTIGCSDSAKLLHDTIPFPARKYNTVLLDKIAASKVKGDRVVYTFTAVTERNETTSRTYTVKVEYPKAVIDFSPKENSISLATGDSINKLTITVSSRDKLKSFTATSSEASQPLHEAIASPANKYTYKLREKVAANKVKGSQIVYTFTTITERNEITTRTYTVNVK</sequence>
<dbReference type="EMBL" id="VTWT01000007">
    <property type="protein sequence ID" value="KAA9331860.1"/>
    <property type="molecule type" value="Genomic_DNA"/>
</dbReference>
<comment type="caution">
    <text evidence="1">The sequence shown here is derived from an EMBL/GenBank/DDBJ whole genome shotgun (WGS) entry which is preliminary data.</text>
</comment>
<accession>A0A5N1IUY3</accession>
<reference evidence="1 2" key="1">
    <citation type="submission" date="2019-09" db="EMBL/GenBank/DDBJ databases">
        <title>Genome sequence of Adhaeribacter sp. M2.</title>
        <authorList>
            <person name="Srinivasan S."/>
        </authorList>
    </citation>
    <scope>NUCLEOTIDE SEQUENCE [LARGE SCALE GENOMIC DNA]</scope>
    <source>
        <strain evidence="1 2">M2</strain>
    </source>
</reference>
<name>A0A5N1IUY3_9BACT</name>
<proteinExistence type="predicted"/>
<dbReference type="Proteomes" id="UP000326570">
    <property type="component" value="Unassembled WGS sequence"/>
</dbReference>
<evidence type="ECO:0000313" key="1">
    <source>
        <dbReference type="EMBL" id="KAA9331860.1"/>
    </source>
</evidence>
<dbReference type="AlphaFoldDB" id="A0A5N1IUY3"/>
<keyword evidence="2" id="KW-1185">Reference proteome</keyword>